<evidence type="ECO:0000256" key="1">
    <source>
        <dbReference type="ARBA" id="ARBA00004429"/>
    </source>
</evidence>
<sequence>MGEIAAKAEAETLATPVRRPTSRWGFSPLNQRRWYNFRTNRRGWWSLWLFLFLFIASLFAEFIANDKPILVSYKGELLMPVLVDYPEEKFGGFYAVTDYRDPVISDEIKAHGWMIWPPIRYSYRTVNNEIPEAAPSKPFWLYSKEERCQRYPQGVNDENCTFGNWNLLGTDDQARDVFARALYGFRISVLFGLILTAASAVIGVTAGAVQGYFGGWVDLLFQRFIEIWSAIPVLYLLLIVAAVLPPGFWILLGIMLLFSWVAFVGVVRAEFLRARNFEYVNAARALGVPNGTIMLRHLLPNAMVATLTFLPFILNGSITTLTSLDFLGFGLPPGSPSLGELLAQGKNNLQAPWLGLTGFIVISLMLSLLIFIGEATRDAFDPRKAFK</sequence>
<keyword evidence="2 8" id="KW-0813">Transport</keyword>
<dbReference type="FunFam" id="1.10.3720.10:FF:000005">
    <property type="entry name" value="Microcin C ABC transporter permease"/>
    <property type="match status" value="1"/>
</dbReference>
<dbReference type="InterPro" id="IPR035906">
    <property type="entry name" value="MetI-like_sf"/>
</dbReference>
<gene>
    <name evidence="10" type="ORF">DUT91_06075</name>
</gene>
<dbReference type="InterPro" id="IPR025966">
    <property type="entry name" value="OppC_N"/>
</dbReference>
<protein>
    <submittedName>
        <fullName evidence="10">ABC transporter permease</fullName>
    </submittedName>
</protein>
<evidence type="ECO:0000256" key="4">
    <source>
        <dbReference type="ARBA" id="ARBA00022519"/>
    </source>
</evidence>
<feature type="transmembrane region" description="Helical" evidence="8">
    <location>
        <begin position="44"/>
        <end position="64"/>
    </location>
</feature>
<dbReference type="OrthoDB" id="9766870at2"/>
<dbReference type="SUPFAM" id="SSF161098">
    <property type="entry name" value="MetI-like"/>
    <property type="match status" value="1"/>
</dbReference>
<dbReference type="GO" id="GO:0005886">
    <property type="term" value="C:plasma membrane"/>
    <property type="evidence" value="ECO:0007669"/>
    <property type="project" value="UniProtKB-SubCell"/>
</dbReference>
<organism evidence="10 11">
    <name type="scientific">Phyllobacterium salinisoli</name>
    <dbReference type="NCBI Taxonomy" id="1899321"/>
    <lineage>
        <taxon>Bacteria</taxon>
        <taxon>Pseudomonadati</taxon>
        <taxon>Pseudomonadota</taxon>
        <taxon>Alphaproteobacteria</taxon>
        <taxon>Hyphomicrobiales</taxon>
        <taxon>Phyllobacteriaceae</taxon>
        <taxon>Phyllobacterium</taxon>
    </lineage>
</organism>
<dbReference type="PANTHER" id="PTHR30325">
    <property type="entry name" value="MEMBRANE COMPONENT OF ABC TRANSPORTER"/>
    <property type="match status" value="1"/>
</dbReference>
<dbReference type="Proteomes" id="UP000253420">
    <property type="component" value="Unassembled WGS sequence"/>
</dbReference>
<keyword evidence="6 8" id="KW-1133">Transmembrane helix</keyword>
<dbReference type="Pfam" id="PF00528">
    <property type="entry name" value="BPD_transp_1"/>
    <property type="match status" value="1"/>
</dbReference>
<comment type="caution">
    <text evidence="10">The sequence shown here is derived from an EMBL/GenBank/DDBJ whole genome shotgun (WGS) entry which is preliminary data.</text>
</comment>
<evidence type="ECO:0000313" key="11">
    <source>
        <dbReference type="Proteomes" id="UP000253420"/>
    </source>
</evidence>
<keyword evidence="3" id="KW-1003">Cell membrane</keyword>
<dbReference type="RefSeq" id="WP_114439452.1">
    <property type="nucleotide sequence ID" value="NZ_QOZG01000002.1"/>
</dbReference>
<dbReference type="EMBL" id="QOZG01000002">
    <property type="protein sequence ID" value="RCS25006.1"/>
    <property type="molecule type" value="Genomic_DNA"/>
</dbReference>
<dbReference type="Gene3D" id="1.10.3720.10">
    <property type="entry name" value="MetI-like"/>
    <property type="match status" value="1"/>
</dbReference>
<evidence type="ECO:0000256" key="6">
    <source>
        <dbReference type="ARBA" id="ARBA00022989"/>
    </source>
</evidence>
<dbReference type="PROSITE" id="PS50928">
    <property type="entry name" value="ABC_TM1"/>
    <property type="match status" value="1"/>
</dbReference>
<keyword evidence="11" id="KW-1185">Reference proteome</keyword>
<evidence type="ECO:0000313" key="10">
    <source>
        <dbReference type="EMBL" id="RCS25006.1"/>
    </source>
</evidence>
<dbReference type="Pfam" id="PF12911">
    <property type="entry name" value="OppC_N"/>
    <property type="match status" value="1"/>
</dbReference>
<dbReference type="PANTHER" id="PTHR30325:SF0">
    <property type="entry name" value="INNER MEMBRANE ABC TRANSPORTER PERMEASE PROTEIN YEJE"/>
    <property type="match status" value="1"/>
</dbReference>
<keyword evidence="5 8" id="KW-0812">Transmembrane</keyword>
<dbReference type="CDD" id="cd06261">
    <property type="entry name" value="TM_PBP2"/>
    <property type="match status" value="1"/>
</dbReference>
<dbReference type="GO" id="GO:0042884">
    <property type="term" value="P:microcin transport"/>
    <property type="evidence" value="ECO:0007669"/>
    <property type="project" value="TreeGrafter"/>
</dbReference>
<feature type="transmembrane region" description="Helical" evidence="8">
    <location>
        <begin position="351"/>
        <end position="373"/>
    </location>
</feature>
<evidence type="ECO:0000256" key="8">
    <source>
        <dbReference type="RuleBase" id="RU363032"/>
    </source>
</evidence>
<evidence type="ECO:0000256" key="5">
    <source>
        <dbReference type="ARBA" id="ARBA00022692"/>
    </source>
</evidence>
<feature type="transmembrane region" description="Helical" evidence="8">
    <location>
        <begin position="304"/>
        <end position="331"/>
    </location>
</feature>
<feature type="domain" description="ABC transmembrane type-1" evidence="9">
    <location>
        <begin position="185"/>
        <end position="372"/>
    </location>
</feature>
<evidence type="ECO:0000259" key="9">
    <source>
        <dbReference type="PROSITE" id="PS50928"/>
    </source>
</evidence>
<keyword evidence="4" id="KW-0997">Cell inner membrane</keyword>
<proteinExistence type="inferred from homology"/>
<feature type="transmembrane region" description="Helical" evidence="8">
    <location>
        <begin position="189"/>
        <end position="213"/>
    </location>
</feature>
<comment type="subcellular location">
    <subcellularLocation>
        <location evidence="1">Cell inner membrane</location>
        <topology evidence="1">Multi-pass membrane protein</topology>
    </subcellularLocation>
    <subcellularLocation>
        <location evidence="8">Cell membrane</location>
        <topology evidence="8">Multi-pass membrane protein</topology>
    </subcellularLocation>
</comment>
<evidence type="ECO:0000256" key="7">
    <source>
        <dbReference type="ARBA" id="ARBA00023136"/>
    </source>
</evidence>
<reference evidence="10 11" key="1">
    <citation type="submission" date="2018-07" db="EMBL/GenBank/DDBJ databases">
        <title>The draft genome of Phyllobacterium salinisoli.</title>
        <authorList>
            <person name="Liu L."/>
            <person name="Li L."/>
            <person name="Zhang X."/>
            <person name="Liang L."/>
        </authorList>
    </citation>
    <scope>NUCLEOTIDE SEQUENCE [LARGE SCALE GENOMIC DNA]</scope>
    <source>
        <strain evidence="10 11">LLAN61</strain>
    </source>
</reference>
<dbReference type="GO" id="GO:0055085">
    <property type="term" value="P:transmembrane transport"/>
    <property type="evidence" value="ECO:0007669"/>
    <property type="project" value="InterPro"/>
</dbReference>
<evidence type="ECO:0000256" key="3">
    <source>
        <dbReference type="ARBA" id="ARBA00022475"/>
    </source>
</evidence>
<comment type="similarity">
    <text evidence="8">Belongs to the binding-protein-dependent transport system permease family.</text>
</comment>
<name>A0A368K6J6_9HYPH</name>
<accession>A0A368K6J6</accession>
<keyword evidence="7 8" id="KW-0472">Membrane</keyword>
<evidence type="ECO:0000256" key="2">
    <source>
        <dbReference type="ARBA" id="ARBA00022448"/>
    </source>
</evidence>
<feature type="transmembrane region" description="Helical" evidence="8">
    <location>
        <begin position="233"/>
        <end position="266"/>
    </location>
</feature>
<dbReference type="AlphaFoldDB" id="A0A368K6J6"/>
<dbReference type="InterPro" id="IPR000515">
    <property type="entry name" value="MetI-like"/>
</dbReference>